<dbReference type="RefSeq" id="WP_157881691.1">
    <property type="nucleotide sequence ID" value="NZ_CP014223.1"/>
</dbReference>
<dbReference type="AlphaFoldDB" id="A0A0X8VCA1"/>
<dbReference type="OrthoDB" id="5616024at2"/>
<reference evidence="5" key="3">
    <citation type="submission" date="2016-11" db="EMBL/GenBank/DDBJ databases">
        <authorList>
            <person name="Jaros S."/>
            <person name="Januszkiewicz K."/>
            <person name="Wedrychowicz H."/>
        </authorList>
    </citation>
    <scope>NUCLEOTIDE SEQUENCE [LARGE SCALE GENOMIC DNA]</scope>
    <source>
        <strain evidence="5">DSM 1682</strain>
    </source>
</reference>
<accession>A0A0X8VCA1</accession>
<dbReference type="Proteomes" id="UP000068026">
    <property type="component" value="Chromosome"/>
</dbReference>
<evidence type="ECO:0000313" key="4">
    <source>
        <dbReference type="Proteomes" id="UP000068026"/>
    </source>
</evidence>
<keyword evidence="4" id="KW-1185">Reference proteome</keyword>
<sequence length="234" mass="26277">MARKTNKTAHVLNLISKAKDEHQALDEQMEIDDTGSDVSNDLMFMGFEPSNDKSISEKINENLEALVEEEGNPSSPATRELPEKNQLVEKESTVEEIYKMPTIEPDTEATAEVSVPEPKIQHMEGEEVPTSTAVIHQEPPAEAPKEHVFHYINVYEKLVLERLEEFQTMFDVCTCPRCAADVIAIALTNLPAKYIVVDNPKIIPLLSFYREKFKTPVATQLSSACVTVKEKPLH</sequence>
<reference evidence="3" key="4">
    <citation type="submission" date="2016-11" db="EMBL/GenBank/DDBJ databases">
        <authorList>
            <person name="Varghese N."/>
            <person name="Submissions S."/>
        </authorList>
    </citation>
    <scope>NUCLEOTIDE SEQUENCE</scope>
    <source>
        <strain evidence="3">DSM 1682</strain>
    </source>
</reference>
<proteinExistence type="predicted"/>
<dbReference type="Proteomes" id="UP000184204">
    <property type="component" value="Unassembled WGS sequence"/>
</dbReference>
<gene>
    <name evidence="2" type="ORF">CPRO_28320</name>
    <name evidence="3" type="ORF">SAMN02745151_02488</name>
</gene>
<dbReference type="EMBL" id="FQUA01000013">
    <property type="protein sequence ID" value="SHF00697.1"/>
    <property type="molecule type" value="Genomic_DNA"/>
</dbReference>
<reference evidence="2 4" key="1">
    <citation type="journal article" date="2016" name="Genome Announc.">
        <title>Complete Genome Sequence of the Amino Acid-Fermenting Clostridium propionicum X2 (DSM 1682).</title>
        <authorList>
            <person name="Poehlein A."/>
            <person name="Schlien K."/>
            <person name="Chowdhury N.P."/>
            <person name="Gottschalk G."/>
            <person name="Buckel W."/>
            <person name="Daniel R."/>
        </authorList>
    </citation>
    <scope>NUCLEOTIDE SEQUENCE [LARGE SCALE GENOMIC DNA]</scope>
    <source>
        <strain evidence="2 4">X2</strain>
    </source>
</reference>
<dbReference type="EMBL" id="CP014223">
    <property type="protein sequence ID" value="AMJ42374.1"/>
    <property type="molecule type" value="Genomic_DNA"/>
</dbReference>
<evidence type="ECO:0000313" key="5">
    <source>
        <dbReference type="Proteomes" id="UP000184204"/>
    </source>
</evidence>
<evidence type="ECO:0000313" key="2">
    <source>
        <dbReference type="EMBL" id="AMJ42374.1"/>
    </source>
</evidence>
<feature type="region of interest" description="Disordered" evidence="1">
    <location>
        <begin position="68"/>
        <end position="90"/>
    </location>
</feature>
<evidence type="ECO:0000256" key="1">
    <source>
        <dbReference type="SAM" id="MobiDB-lite"/>
    </source>
</evidence>
<dbReference type="KEGG" id="cpro:CPRO_28320"/>
<reference evidence="4" key="2">
    <citation type="submission" date="2016-01" db="EMBL/GenBank/DDBJ databases">
        <authorList>
            <person name="Poehlein A."/>
            <person name="Schlien K."/>
            <person name="Gottschalk G."/>
            <person name="Buckel W."/>
            <person name="Daniel R."/>
        </authorList>
    </citation>
    <scope>NUCLEOTIDE SEQUENCE [LARGE SCALE GENOMIC DNA]</scope>
    <source>
        <strain evidence="4">X2</strain>
    </source>
</reference>
<feature type="compositionally biased region" description="Basic and acidic residues" evidence="1">
    <location>
        <begin position="80"/>
        <end position="90"/>
    </location>
</feature>
<protein>
    <submittedName>
        <fullName evidence="3">Competence protein ComFB</fullName>
    </submittedName>
    <submittedName>
        <fullName evidence="2">Late competence development protein ComFB</fullName>
    </submittedName>
</protein>
<dbReference type="InterPro" id="IPR019657">
    <property type="entry name" value="ComFB"/>
</dbReference>
<dbReference type="Pfam" id="PF10719">
    <property type="entry name" value="ComFB"/>
    <property type="match status" value="1"/>
</dbReference>
<evidence type="ECO:0000313" key="3">
    <source>
        <dbReference type="EMBL" id="SHF00697.1"/>
    </source>
</evidence>
<organism evidence="3 5">
    <name type="scientific">Anaerotignum propionicum DSM 1682</name>
    <dbReference type="NCBI Taxonomy" id="991789"/>
    <lineage>
        <taxon>Bacteria</taxon>
        <taxon>Bacillati</taxon>
        <taxon>Bacillota</taxon>
        <taxon>Clostridia</taxon>
        <taxon>Lachnospirales</taxon>
        <taxon>Anaerotignaceae</taxon>
        <taxon>Anaerotignum</taxon>
    </lineage>
</organism>
<name>A0A0X8VCA1_ANAPI</name>